<comment type="caution">
    <text evidence="2">The sequence shown here is derived from an EMBL/GenBank/DDBJ whole genome shotgun (WGS) entry which is preliminary data.</text>
</comment>
<dbReference type="RefSeq" id="XP_025395058.1">
    <property type="nucleotide sequence ID" value="XM_025539693.1"/>
</dbReference>
<protein>
    <submittedName>
        <fullName evidence="2">Serum paraoxonase/arylesterase family protein</fullName>
    </submittedName>
</protein>
<gene>
    <name evidence="2" type="ORF">BO70DRAFT_301013</name>
</gene>
<evidence type="ECO:0000256" key="1">
    <source>
        <dbReference type="SAM" id="SignalP"/>
    </source>
</evidence>
<dbReference type="InterPro" id="IPR011042">
    <property type="entry name" value="6-blade_b-propeller_TolB-like"/>
</dbReference>
<dbReference type="EMBL" id="MSFL01000040">
    <property type="protein sequence ID" value="PWY67552.1"/>
    <property type="molecule type" value="Genomic_DNA"/>
</dbReference>
<evidence type="ECO:0000313" key="3">
    <source>
        <dbReference type="Proteomes" id="UP000247233"/>
    </source>
</evidence>
<sequence>MGGHYINLSIIAILVSTLYGPISHELTVLGVFRTASSAVNSHGQDRRPIHAVEDTLHCEDLHYYPPADQIFTACEDSALSRFKWFPPLANFDGEADTTGSIHVIDPRTLISSRLAFENFSGPFVTHGIDLIPDPEREDAVYIFAVNHLGNPEHETGNVPRARSQIELFHHVLQSGNARHVRSIRHPLITTPNDIYAASPRSFYVTNDHHSREGYKRMAEDLLPVAKWSNVIHVQLDRLPGISAEGGVDAVVAADGLRNPNGLGHGQSEDEVLLTSAIGGILYRARPNPLNRTVTVLDHFAFDSTIDNPSYYRDPYRTSDDDASGYILGGLLRAVDVAQTHNQPHAKEGVMVWHLRRSPTATTRDADRDSDSGWEKRLIFEDDGTHIRTASTALLLPIQSEESSKSTSEKKARLFVTGFVSEAVIAVEVSL</sequence>
<name>A0A317V425_9EURO</name>
<keyword evidence="3" id="KW-1185">Reference proteome</keyword>
<reference evidence="2 3" key="1">
    <citation type="submission" date="2016-12" db="EMBL/GenBank/DDBJ databases">
        <title>The genomes of Aspergillus section Nigri reveals drivers in fungal speciation.</title>
        <authorList>
            <consortium name="DOE Joint Genome Institute"/>
            <person name="Vesth T.C."/>
            <person name="Nybo J."/>
            <person name="Theobald S."/>
            <person name="Brandl J."/>
            <person name="Frisvad J.C."/>
            <person name="Nielsen K.F."/>
            <person name="Lyhne E.K."/>
            <person name="Kogle M.E."/>
            <person name="Kuo A."/>
            <person name="Riley R."/>
            <person name="Clum A."/>
            <person name="Nolan M."/>
            <person name="Lipzen A."/>
            <person name="Salamov A."/>
            <person name="Henrissat B."/>
            <person name="Wiebenga A."/>
            <person name="De Vries R.P."/>
            <person name="Grigoriev I.V."/>
            <person name="Mortensen U.H."/>
            <person name="Andersen M.R."/>
            <person name="Baker S.E."/>
        </authorList>
    </citation>
    <scope>NUCLEOTIDE SEQUENCE [LARGE SCALE GENOMIC DNA]</scope>
    <source>
        <strain evidence="2 3">CBS 117.55</strain>
    </source>
</reference>
<dbReference type="PANTHER" id="PTHR11799">
    <property type="entry name" value="PARAOXONASE"/>
    <property type="match status" value="1"/>
</dbReference>
<dbReference type="GeneID" id="37061930"/>
<organism evidence="2 3">
    <name type="scientific">Aspergillus heteromorphus CBS 117.55</name>
    <dbReference type="NCBI Taxonomy" id="1448321"/>
    <lineage>
        <taxon>Eukaryota</taxon>
        <taxon>Fungi</taxon>
        <taxon>Dikarya</taxon>
        <taxon>Ascomycota</taxon>
        <taxon>Pezizomycotina</taxon>
        <taxon>Eurotiomycetes</taxon>
        <taxon>Eurotiomycetidae</taxon>
        <taxon>Eurotiales</taxon>
        <taxon>Aspergillaceae</taxon>
        <taxon>Aspergillus</taxon>
        <taxon>Aspergillus subgen. Circumdati</taxon>
    </lineage>
</organism>
<keyword evidence="1" id="KW-0732">Signal</keyword>
<dbReference type="OrthoDB" id="5307922at2759"/>
<dbReference type="SUPFAM" id="SSF63829">
    <property type="entry name" value="Calcium-dependent phosphotriesterase"/>
    <property type="match status" value="1"/>
</dbReference>
<accession>A0A317V425</accession>
<dbReference type="VEuPathDB" id="FungiDB:BO70DRAFT_301013"/>
<dbReference type="InterPro" id="IPR051288">
    <property type="entry name" value="Serum_paraoxonase/arylesterase"/>
</dbReference>
<proteinExistence type="predicted"/>
<feature type="signal peptide" evidence="1">
    <location>
        <begin position="1"/>
        <end position="24"/>
    </location>
</feature>
<dbReference type="Proteomes" id="UP000247233">
    <property type="component" value="Unassembled WGS sequence"/>
</dbReference>
<feature type="chain" id="PRO_5016367704" evidence="1">
    <location>
        <begin position="25"/>
        <end position="430"/>
    </location>
</feature>
<evidence type="ECO:0000313" key="2">
    <source>
        <dbReference type="EMBL" id="PWY67552.1"/>
    </source>
</evidence>
<dbReference type="AlphaFoldDB" id="A0A317V425"/>
<dbReference type="Gene3D" id="2.120.10.30">
    <property type="entry name" value="TolB, C-terminal domain"/>
    <property type="match status" value="1"/>
</dbReference>
<dbReference type="PANTHER" id="PTHR11799:SF12">
    <property type="entry name" value="PARAOXONASE-RELATED"/>
    <property type="match status" value="1"/>
</dbReference>